<proteinExistence type="predicted"/>
<dbReference type="Proteomes" id="UP000294746">
    <property type="component" value="Unassembled WGS sequence"/>
</dbReference>
<reference evidence="1 2" key="1">
    <citation type="submission" date="2019-03" db="EMBL/GenBank/DDBJ databases">
        <title>Genomic Encyclopedia of Type Strains, Phase IV (KMG-IV): sequencing the most valuable type-strain genomes for metagenomic binning, comparative biology and taxonomic classification.</title>
        <authorList>
            <person name="Goeker M."/>
        </authorList>
    </citation>
    <scope>NUCLEOTIDE SEQUENCE [LARGE SCALE GENOMIC DNA]</scope>
    <source>
        <strain evidence="1 2">DSM 46831</strain>
    </source>
</reference>
<evidence type="ECO:0000313" key="1">
    <source>
        <dbReference type="EMBL" id="TCP70590.1"/>
    </source>
</evidence>
<gene>
    <name evidence="1" type="ORF">EDD57_10130</name>
</gene>
<accession>A0A4R2SGE7</accession>
<comment type="caution">
    <text evidence="1">The sequence shown here is derived from an EMBL/GenBank/DDBJ whole genome shotgun (WGS) entry which is preliminary data.</text>
</comment>
<name>A0A4R2SGE7_9BACL</name>
<evidence type="ECO:0000313" key="2">
    <source>
        <dbReference type="Proteomes" id="UP000294746"/>
    </source>
</evidence>
<dbReference type="EMBL" id="SLXV01000001">
    <property type="protein sequence ID" value="TCP70590.1"/>
    <property type="molecule type" value="Genomic_DNA"/>
</dbReference>
<sequence length="253" mass="29967">MLHLNFPIQNEKEMLKEEVTGFLPPLLHASVFIGGSYFFPTRRAVCFRNGASDLDILVICKRNKQNQKILEEICNKEIVEQYMNGYYDIVNVTHQYGSGRNALHVKFMTVELYEKITLMQEIQFRSYRQSSLSMKTLVSFTHSRNVPPLELSYHETENPWGHTLHYDFTPIQNHRLFLSDIHSMVLFSECIKDQVEVLPMRKKMIDNIQTFTKGCDSEKDVLHMFGYFYNKNLMNHEVEKVLLKLFWNKQKRE</sequence>
<keyword evidence="2" id="KW-1185">Reference proteome</keyword>
<dbReference type="AlphaFoldDB" id="A0A4R2SGE7"/>
<protein>
    <submittedName>
        <fullName evidence="1">Uncharacterized protein</fullName>
    </submittedName>
</protein>
<organism evidence="1 2">
    <name type="scientific">Baia soyae</name>
    <dbReference type="NCBI Taxonomy" id="1544746"/>
    <lineage>
        <taxon>Bacteria</taxon>
        <taxon>Bacillati</taxon>
        <taxon>Bacillota</taxon>
        <taxon>Bacilli</taxon>
        <taxon>Bacillales</taxon>
        <taxon>Thermoactinomycetaceae</taxon>
        <taxon>Baia</taxon>
    </lineage>
</organism>